<dbReference type="EMBL" id="SPHZ02000007">
    <property type="protein sequence ID" value="KAF0908324.1"/>
    <property type="molecule type" value="Genomic_DNA"/>
</dbReference>
<sequence>MSGYRAARTYPWSPSFRFVDAYLPRVVVATGDDDAAEAILPQDVSDFDYVGCPRTRLMD</sequence>
<evidence type="ECO:0000313" key="2">
    <source>
        <dbReference type="Proteomes" id="UP000479710"/>
    </source>
</evidence>
<proteinExistence type="predicted"/>
<dbReference type="AlphaFoldDB" id="A0A6G1D865"/>
<reference evidence="1 2" key="1">
    <citation type="submission" date="2019-11" db="EMBL/GenBank/DDBJ databases">
        <title>Whole genome sequence of Oryza granulata.</title>
        <authorList>
            <person name="Li W."/>
        </authorList>
    </citation>
    <scope>NUCLEOTIDE SEQUENCE [LARGE SCALE GENOMIC DNA]</scope>
    <source>
        <strain evidence="2">cv. Menghai</strain>
        <tissue evidence="1">Leaf</tissue>
    </source>
</reference>
<protein>
    <submittedName>
        <fullName evidence="1">Uncharacterized protein</fullName>
    </submittedName>
</protein>
<name>A0A6G1D865_9ORYZ</name>
<comment type="caution">
    <text evidence="1">The sequence shown here is derived from an EMBL/GenBank/DDBJ whole genome shotgun (WGS) entry which is preliminary data.</text>
</comment>
<organism evidence="1 2">
    <name type="scientific">Oryza meyeriana var. granulata</name>
    <dbReference type="NCBI Taxonomy" id="110450"/>
    <lineage>
        <taxon>Eukaryota</taxon>
        <taxon>Viridiplantae</taxon>
        <taxon>Streptophyta</taxon>
        <taxon>Embryophyta</taxon>
        <taxon>Tracheophyta</taxon>
        <taxon>Spermatophyta</taxon>
        <taxon>Magnoliopsida</taxon>
        <taxon>Liliopsida</taxon>
        <taxon>Poales</taxon>
        <taxon>Poaceae</taxon>
        <taxon>BOP clade</taxon>
        <taxon>Oryzoideae</taxon>
        <taxon>Oryzeae</taxon>
        <taxon>Oryzinae</taxon>
        <taxon>Oryza</taxon>
        <taxon>Oryza meyeriana</taxon>
    </lineage>
</organism>
<accession>A0A6G1D865</accession>
<dbReference type="Proteomes" id="UP000479710">
    <property type="component" value="Unassembled WGS sequence"/>
</dbReference>
<keyword evidence="2" id="KW-1185">Reference proteome</keyword>
<gene>
    <name evidence="1" type="ORF">E2562_024738</name>
</gene>
<evidence type="ECO:0000313" key="1">
    <source>
        <dbReference type="EMBL" id="KAF0908324.1"/>
    </source>
</evidence>